<feature type="domain" description="C2H2-type" evidence="10">
    <location>
        <begin position="156"/>
        <end position="184"/>
    </location>
</feature>
<dbReference type="GeneID" id="126884309"/>
<feature type="domain" description="C2H2-type" evidence="10">
    <location>
        <begin position="471"/>
        <end position="494"/>
    </location>
</feature>
<dbReference type="PANTHER" id="PTHR24399:SF70">
    <property type="entry name" value="C2H2-TYPE DOMAIN-CONTAINING PROTEIN"/>
    <property type="match status" value="1"/>
</dbReference>
<dbReference type="PROSITE" id="PS00028">
    <property type="entry name" value="ZINC_FINGER_C2H2_1"/>
    <property type="match status" value="11"/>
</dbReference>
<dbReference type="Pfam" id="PF13912">
    <property type="entry name" value="zf-C2H2_6"/>
    <property type="match status" value="2"/>
</dbReference>
<protein>
    <recommendedName>
        <fullName evidence="10">C2H2-type domain-containing protein</fullName>
    </recommendedName>
</protein>
<dbReference type="Pfam" id="PF00096">
    <property type="entry name" value="zf-C2H2"/>
    <property type="match status" value="6"/>
</dbReference>
<dbReference type="InterPro" id="IPR013087">
    <property type="entry name" value="Znf_C2H2_type"/>
</dbReference>
<evidence type="ECO:0000256" key="5">
    <source>
        <dbReference type="ARBA" id="ARBA00023015"/>
    </source>
</evidence>
<evidence type="ECO:0000256" key="2">
    <source>
        <dbReference type="ARBA" id="ARBA00022723"/>
    </source>
</evidence>
<dbReference type="SMART" id="SM00355">
    <property type="entry name" value="ZnF_C2H2"/>
    <property type="match status" value="12"/>
</dbReference>
<dbReference type="SUPFAM" id="SSF57667">
    <property type="entry name" value="beta-beta-alpha zinc fingers"/>
    <property type="match status" value="7"/>
</dbReference>
<dbReference type="InterPro" id="IPR036236">
    <property type="entry name" value="Znf_C2H2_sf"/>
</dbReference>
<evidence type="ECO:0000313" key="12">
    <source>
        <dbReference type="Proteomes" id="UP001652700"/>
    </source>
</evidence>
<evidence type="ECO:0000256" key="8">
    <source>
        <dbReference type="PROSITE-ProRule" id="PRU00042"/>
    </source>
</evidence>
<feature type="domain" description="C2H2-type" evidence="10">
    <location>
        <begin position="269"/>
        <end position="296"/>
    </location>
</feature>
<keyword evidence="8" id="KW-0863">Zinc-finger</keyword>
<evidence type="ECO:0000256" key="3">
    <source>
        <dbReference type="ARBA" id="ARBA00022737"/>
    </source>
</evidence>
<organism evidence="11 12">
    <name type="scientific">Diabrotica virgifera virgifera</name>
    <name type="common">western corn rootworm</name>
    <dbReference type="NCBI Taxonomy" id="50390"/>
    <lineage>
        <taxon>Eukaryota</taxon>
        <taxon>Metazoa</taxon>
        <taxon>Ecdysozoa</taxon>
        <taxon>Arthropoda</taxon>
        <taxon>Hexapoda</taxon>
        <taxon>Insecta</taxon>
        <taxon>Pterygota</taxon>
        <taxon>Neoptera</taxon>
        <taxon>Endopterygota</taxon>
        <taxon>Coleoptera</taxon>
        <taxon>Polyphaga</taxon>
        <taxon>Cucujiformia</taxon>
        <taxon>Chrysomeloidea</taxon>
        <taxon>Chrysomelidae</taxon>
        <taxon>Galerucinae</taxon>
        <taxon>Diabroticina</taxon>
        <taxon>Diabroticites</taxon>
        <taxon>Diabrotica</taxon>
    </lineage>
</organism>
<name>A0ABM5K7P0_DIAVI</name>
<sequence>MAFNILAELKEEPLIEEINKTVISHIAIKNEETDYLSDNPDFIELGGETESINIKKNCSKTNQISDPLQNHASSQEGGYNGCESSSANIENISREITNLDELEEDENGRNKNCELPKDIVESRLTHFMLDDSEDSTQDTTRTYSDQDWSEHENGVYKCKICSEQFTEAVYLQQHFKDRRIGDKSYKCCGCTKVFRDTTQLNVHSRKHTGEKPYACTVCDKKFSVNGNLSKHMRIHTGERRFECFTCQRKFTQFAHLEDHIKTHSGDRPYVCDFCNSAFKTPARLRKHKKSHEEQHVSKRSVPCPVCSKVMKSTKQLLTHMNTHDEGPHNPFPCDKCKKSYKNLFSLNLHLKIHGNIRDYQCMLCDKAFTNASHLRRHSNSHTGLRPFVCNICMRGFPCSQNLKRHMMTHTGEKPFCCELCNRRFLTFENLNRHKRTHTGEKPFSCNICGRLFAHSTTAKEHIRIHTGEKPFSCPFCIKSFALNKALYKHVRQNHPFDFDEFKRENDLPLNMRKAKEKLRREARDRLKRETMSIEETERLKQLITNEPVMIKSEPDDVIVETKTNEGGIRPFMETLQLKPVDIKLEIDSDIVEDCSSLIIKTENDESDDS</sequence>
<accession>A0ABM5K7P0</accession>
<evidence type="ECO:0000256" key="1">
    <source>
        <dbReference type="ARBA" id="ARBA00004123"/>
    </source>
</evidence>
<evidence type="ECO:0000256" key="7">
    <source>
        <dbReference type="ARBA" id="ARBA00023242"/>
    </source>
</evidence>
<feature type="domain" description="C2H2-type" evidence="10">
    <location>
        <begin position="443"/>
        <end position="470"/>
    </location>
</feature>
<keyword evidence="5" id="KW-0805">Transcription regulation</keyword>
<evidence type="ECO:0000259" key="10">
    <source>
        <dbReference type="PROSITE" id="PS50157"/>
    </source>
</evidence>
<comment type="subcellular location">
    <subcellularLocation>
        <location evidence="1">Nucleus</location>
    </subcellularLocation>
</comment>
<dbReference type="PANTHER" id="PTHR24399">
    <property type="entry name" value="ZINC FINGER AND BTB DOMAIN-CONTAINING"/>
    <property type="match status" value="1"/>
</dbReference>
<evidence type="ECO:0000256" key="4">
    <source>
        <dbReference type="ARBA" id="ARBA00022833"/>
    </source>
</evidence>
<feature type="domain" description="C2H2-type" evidence="10">
    <location>
        <begin position="415"/>
        <end position="442"/>
    </location>
</feature>
<reference evidence="11" key="1">
    <citation type="submission" date="2025-05" db="UniProtKB">
        <authorList>
            <consortium name="EnsemblMetazoa"/>
        </authorList>
    </citation>
    <scope>IDENTIFICATION</scope>
</reference>
<feature type="region of interest" description="Disordered" evidence="9">
    <location>
        <begin position="65"/>
        <end position="85"/>
    </location>
</feature>
<feature type="domain" description="C2H2-type" evidence="10">
    <location>
        <begin position="241"/>
        <end position="268"/>
    </location>
</feature>
<keyword evidence="2" id="KW-0479">Metal-binding</keyword>
<keyword evidence="6" id="KW-0804">Transcription</keyword>
<dbReference type="Proteomes" id="UP001652700">
    <property type="component" value="Unplaced"/>
</dbReference>
<feature type="domain" description="C2H2-type" evidence="10">
    <location>
        <begin position="359"/>
        <end position="386"/>
    </location>
</feature>
<feature type="domain" description="C2H2-type" evidence="10">
    <location>
        <begin position="213"/>
        <end position="240"/>
    </location>
</feature>
<feature type="domain" description="C2H2-type" evidence="10">
    <location>
        <begin position="185"/>
        <end position="212"/>
    </location>
</feature>
<feature type="domain" description="C2H2-type" evidence="10">
    <location>
        <begin position="331"/>
        <end position="358"/>
    </location>
</feature>
<keyword evidence="12" id="KW-1185">Reference proteome</keyword>
<dbReference type="EnsemblMetazoa" id="XM_050650246.1">
    <property type="protein sequence ID" value="XP_050506203.1"/>
    <property type="gene ID" value="LOC126884309"/>
</dbReference>
<dbReference type="Gene3D" id="3.30.160.60">
    <property type="entry name" value="Classic Zinc Finger"/>
    <property type="match status" value="10"/>
</dbReference>
<dbReference type="PROSITE" id="PS50157">
    <property type="entry name" value="ZINC_FINGER_C2H2_2"/>
    <property type="match status" value="11"/>
</dbReference>
<keyword evidence="4" id="KW-0862">Zinc</keyword>
<evidence type="ECO:0000313" key="11">
    <source>
        <dbReference type="EnsemblMetazoa" id="XP_050506203.1"/>
    </source>
</evidence>
<dbReference type="RefSeq" id="XP_050506203.1">
    <property type="nucleotide sequence ID" value="XM_050650246.1"/>
</dbReference>
<feature type="domain" description="C2H2-type" evidence="10">
    <location>
        <begin position="387"/>
        <end position="414"/>
    </location>
</feature>
<proteinExistence type="predicted"/>
<keyword evidence="3" id="KW-0677">Repeat</keyword>
<keyword evidence="7" id="KW-0539">Nucleus</keyword>
<evidence type="ECO:0000256" key="6">
    <source>
        <dbReference type="ARBA" id="ARBA00023163"/>
    </source>
</evidence>
<evidence type="ECO:0000256" key="9">
    <source>
        <dbReference type="SAM" id="MobiDB-lite"/>
    </source>
</evidence>
<dbReference type="Pfam" id="PF13894">
    <property type="entry name" value="zf-C2H2_4"/>
    <property type="match status" value="1"/>
</dbReference>